<feature type="non-terminal residue" evidence="1">
    <location>
        <position position="113"/>
    </location>
</feature>
<dbReference type="AlphaFoldDB" id="A0A8K0UDK0"/>
<name>A0A8K0UDK0_9AGAR</name>
<evidence type="ECO:0000313" key="1">
    <source>
        <dbReference type="EMBL" id="KAH8074949.1"/>
    </source>
</evidence>
<proteinExistence type="predicted"/>
<keyword evidence="2" id="KW-1185">Reference proteome</keyword>
<sequence length="113" mass="12529">PENMRITKDGESVRILGAWFGNKADCGGPWTPTIEKIDNALMQWGRSNPTIEGRQLIVQMVVGGMTQYLTTVQGMPKDVLTKLTKRTRSFMWNGNAHSPVAIEHLYTPISQGG</sequence>
<organism evidence="1 2">
    <name type="scientific">Cristinia sonorae</name>
    <dbReference type="NCBI Taxonomy" id="1940300"/>
    <lineage>
        <taxon>Eukaryota</taxon>
        <taxon>Fungi</taxon>
        <taxon>Dikarya</taxon>
        <taxon>Basidiomycota</taxon>
        <taxon>Agaricomycotina</taxon>
        <taxon>Agaricomycetes</taxon>
        <taxon>Agaricomycetidae</taxon>
        <taxon>Agaricales</taxon>
        <taxon>Pleurotineae</taxon>
        <taxon>Stephanosporaceae</taxon>
        <taxon>Cristinia</taxon>
    </lineage>
</organism>
<dbReference type="OrthoDB" id="2205812at2759"/>
<accession>A0A8K0UDK0</accession>
<reference evidence="1" key="1">
    <citation type="journal article" date="2021" name="New Phytol.">
        <title>Evolutionary innovations through gain and loss of genes in the ectomycorrhizal Boletales.</title>
        <authorList>
            <person name="Wu G."/>
            <person name="Miyauchi S."/>
            <person name="Morin E."/>
            <person name="Kuo A."/>
            <person name="Drula E."/>
            <person name="Varga T."/>
            <person name="Kohler A."/>
            <person name="Feng B."/>
            <person name="Cao Y."/>
            <person name="Lipzen A."/>
            <person name="Daum C."/>
            <person name="Hundley H."/>
            <person name="Pangilinan J."/>
            <person name="Johnson J."/>
            <person name="Barry K."/>
            <person name="LaButti K."/>
            <person name="Ng V."/>
            <person name="Ahrendt S."/>
            <person name="Min B."/>
            <person name="Choi I.G."/>
            <person name="Park H."/>
            <person name="Plett J.M."/>
            <person name="Magnuson J."/>
            <person name="Spatafora J.W."/>
            <person name="Nagy L.G."/>
            <person name="Henrissat B."/>
            <person name="Grigoriev I.V."/>
            <person name="Yang Z.L."/>
            <person name="Xu J."/>
            <person name="Martin F.M."/>
        </authorList>
    </citation>
    <scope>NUCLEOTIDE SEQUENCE</scope>
    <source>
        <strain evidence="1">KKN 215</strain>
    </source>
</reference>
<feature type="non-terminal residue" evidence="1">
    <location>
        <position position="1"/>
    </location>
</feature>
<evidence type="ECO:0008006" key="3">
    <source>
        <dbReference type="Google" id="ProtNLM"/>
    </source>
</evidence>
<protein>
    <recommendedName>
        <fullName evidence="3">Reverse transcriptase domain-containing protein</fullName>
    </recommendedName>
</protein>
<evidence type="ECO:0000313" key="2">
    <source>
        <dbReference type="Proteomes" id="UP000813824"/>
    </source>
</evidence>
<dbReference type="EMBL" id="JAEVFJ010000070">
    <property type="protein sequence ID" value="KAH8074949.1"/>
    <property type="molecule type" value="Genomic_DNA"/>
</dbReference>
<gene>
    <name evidence="1" type="ORF">BXZ70DRAFT_875125</name>
</gene>
<comment type="caution">
    <text evidence="1">The sequence shown here is derived from an EMBL/GenBank/DDBJ whole genome shotgun (WGS) entry which is preliminary data.</text>
</comment>
<dbReference type="Proteomes" id="UP000813824">
    <property type="component" value="Unassembled WGS sequence"/>
</dbReference>